<protein>
    <submittedName>
        <fullName evidence="2">Uncharacterized protein</fullName>
    </submittedName>
</protein>
<evidence type="ECO:0000256" key="1">
    <source>
        <dbReference type="SAM" id="MobiDB-lite"/>
    </source>
</evidence>
<evidence type="ECO:0000313" key="2">
    <source>
        <dbReference type="EMBL" id="KAE8137789.1"/>
    </source>
</evidence>
<proteinExistence type="predicted"/>
<reference evidence="2 3" key="1">
    <citation type="submission" date="2019-04" db="EMBL/GenBank/DDBJ databases">
        <title>Friends and foes A comparative genomics study of 23 Aspergillus species from section Flavi.</title>
        <authorList>
            <consortium name="DOE Joint Genome Institute"/>
            <person name="Kjaerbolling I."/>
            <person name="Vesth T."/>
            <person name="Frisvad J.C."/>
            <person name="Nybo J.L."/>
            <person name="Theobald S."/>
            <person name="Kildgaard S."/>
            <person name="Isbrandt T."/>
            <person name="Kuo A."/>
            <person name="Sato A."/>
            <person name="Lyhne E.K."/>
            <person name="Kogle M.E."/>
            <person name="Wiebenga A."/>
            <person name="Kun R.S."/>
            <person name="Lubbers R.J."/>
            <person name="Makela M.R."/>
            <person name="Barry K."/>
            <person name="Chovatia M."/>
            <person name="Clum A."/>
            <person name="Daum C."/>
            <person name="Haridas S."/>
            <person name="He G."/>
            <person name="LaButti K."/>
            <person name="Lipzen A."/>
            <person name="Mondo S."/>
            <person name="Riley R."/>
            <person name="Salamov A."/>
            <person name="Simmons B.A."/>
            <person name="Magnuson J.K."/>
            <person name="Henrissat B."/>
            <person name="Mortensen U.H."/>
            <person name="Larsen T.O."/>
            <person name="Devries R.P."/>
            <person name="Grigoriev I.V."/>
            <person name="Machida M."/>
            <person name="Baker S.E."/>
            <person name="Andersen M.R."/>
        </authorList>
    </citation>
    <scope>NUCLEOTIDE SEQUENCE [LARGE SCALE GENOMIC DNA]</scope>
    <source>
        <strain evidence="2 3">CBS 117625</strain>
    </source>
</reference>
<accession>A0A5N6SVC8</accession>
<dbReference type="GeneID" id="43638730"/>
<keyword evidence="3" id="KW-1185">Reference proteome</keyword>
<dbReference type="EMBL" id="ML743575">
    <property type="protein sequence ID" value="KAE8137789.1"/>
    <property type="molecule type" value="Genomic_DNA"/>
</dbReference>
<sequence length="69" mass="7807">MQKGDIQSPRSSEAEMNQPLVSAGDRPFYQDAHSPDPLPNAPTARRLLNLYFESCVVTYRIFHQQTVEG</sequence>
<dbReference type="AlphaFoldDB" id="A0A5N6SVC8"/>
<evidence type="ECO:0000313" key="3">
    <source>
        <dbReference type="Proteomes" id="UP000325672"/>
    </source>
</evidence>
<dbReference type="RefSeq" id="XP_031913852.1">
    <property type="nucleotide sequence ID" value="XM_032054520.1"/>
</dbReference>
<organism evidence="2 3">
    <name type="scientific">Aspergillus pseudotamarii</name>
    <dbReference type="NCBI Taxonomy" id="132259"/>
    <lineage>
        <taxon>Eukaryota</taxon>
        <taxon>Fungi</taxon>
        <taxon>Dikarya</taxon>
        <taxon>Ascomycota</taxon>
        <taxon>Pezizomycotina</taxon>
        <taxon>Eurotiomycetes</taxon>
        <taxon>Eurotiomycetidae</taxon>
        <taxon>Eurotiales</taxon>
        <taxon>Aspergillaceae</taxon>
        <taxon>Aspergillus</taxon>
        <taxon>Aspergillus subgen. Circumdati</taxon>
    </lineage>
</organism>
<name>A0A5N6SVC8_ASPPS</name>
<feature type="region of interest" description="Disordered" evidence="1">
    <location>
        <begin position="1"/>
        <end position="42"/>
    </location>
</feature>
<gene>
    <name evidence="2" type="ORF">BDV38DRAFT_246221</name>
</gene>
<dbReference type="Proteomes" id="UP000325672">
    <property type="component" value="Unassembled WGS sequence"/>
</dbReference>